<dbReference type="OrthoDB" id="10261556at2759"/>
<feature type="domain" description="Helicase ATP-binding" evidence="13">
    <location>
        <begin position="30"/>
        <end position="211"/>
    </location>
</feature>
<feature type="domain" description="Helicase C-terminal" evidence="14">
    <location>
        <begin position="236"/>
        <end position="382"/>
    </location>
</feature>
<dbReference type="GO" id="GO:0005634">
    <property type="term" value="C:nucleus"/>
    <property type="evidence" value="ECO:0007669"/>
    <property type="project" value="UniProtKB-SubCell"/>
</dbReference>
<dbReference type="InterPro" id="IPR001650">
    <property type="entry name" value="Helicase_C-like"/>
</dbReference>
<dbReference type="PROSITE" id="PS00690">
    <property type="entry name" value="DEAH_ATP_HELICASE"/>
    <property type="match status" value="1"/>
</dbReference>
<keyword evidence="9 11" id="KW-0539">Nucleus</keyword>
<dbReference type="InterPro" id="IPR014001">
    <property type="entry name" value="Helicase_ATP-bd"/>
</dbReference>
<keyword evidence="7" id="KW-0238">DNA-binding</keyword>
<dbReference type="EC" id="5.6.2.4" evidence="11"/>
<feature type="region of interest" description="Disordered" evidence="12">
    <location>
        <begin position="583"/>
        <end position="605"/>
    </location>
</feature>
<dbReference type="PANTHER" id="PTHR13710">
    <property type="entry name" value="DNA HELICASE RECQ FAMILY MEMBER"/>
    <property type="match status" value="1"/>
</dbReference>
<proteinExistence type="inferred from homology"/>
<dbReference type="Pfam" id="PF09382">
    <property type="entry name" value="RQC"/>
    <property type="match status" value="1"/>
</dbReference>
<evidence type="ECO:0000256" key="6">
    <source>
        <dbReference type="ARBA" id="ARBA00022840"/>
    </source>
</evidence>
<evidence type="ECO:0000256" key="11">
    <source>
        <dbReference type="RuleBase" id="RU364117"/>
    </source>
</evidence>
<dbReference type="FunFam" id="3.40.50.300:FF:001975">
    <property type="entry name" value="ATP-dependent DNA helicase"/>
    <property type="match status" value="1"/>
</dbReference>
<dbReference type="SMART" id="SM00956">
    <property type="entry name" value="RQC"/>
    <property type="match status" value="1"/>
</dbReference>
<dbReference type="AlphaFoldDB" id="A0A316Z9M7"/>
<keyword evidence="3 11" id="KW-0547">Nucleotide-binding</keyword>
<dbReference type="GO" id="GO:0003677">
    <property type="term" value="F:DNA binding"/>
    <property type="evidence" value="ECO:0007669"/>
    <property type="project" value="UniProtKB-KW"/>
</dbReference>
<dbReference type="Proteomes" id="UP000245946">
    <property type="component" value="Unassembled WGS sequence"/>
</dbReference>
<dbReference type="NCBIfam" id="TIGR00614">
    <property type="entry name" value="recQ_fam"/>
    <property type="match status" value="1"/>
</dbReference>
<dbReference type="Pfam" id="PF00270">
    <property type="entry name" value="DEAD"/>
    <property type="match status" value="1"/>
</dbReference>
<dbReference type="InterPro" id="IPR002464">
    <property type="entry name" value="DNA/RNA_helicase_DEAH_CS"/>
</dbReference>
<comment type="catalytic activity">
    <reaction evidence="10 11">
        <text>Couples ATP hydrolysis with the unwinding of duplex DNA by translocating in the 3'-5' direction.</text>
        <dbReference type="EC" id="5.6.2.4"/>
    </reaction>
</comment>
<organism evidence="15 16">
    <name type="scientific">Tilletiopsis washingtonensis</name>
    <dbReference type="NCBI Taxonomy" id="58919"/>
    <lineage>
        <taxon>Eukaryota</taxon>
        <taxon>Fungi</taxon>
        <taxon>Dikarya</taxon>
        <taxon>Basidiomycota</taxon>
        <taxon>Ustilaginomycotina</taxon>
        <taxon>Exobasidiomycetes</taxon>
        <taxon>Entylomatales</taxon>
        <taxon>Entylomatales incertae sedis</taxon>
        <taxon>Tilletiopsis</taxon>
    </lineage>
</organism>
<evidence type="ECO:0000256" key="12">
    <source>
        <dbReference type="SAM" id="MobiDB-lite"/>
    </source>
</evidence>
<dbReference type="GO" id="GO:0043138">
    <property type="term" value="F:3'-5' DNA helicase activity"/>
    <property type="evidence" value="ECO:0007669"/>
    <property type="project" value="UniProtKB-EC"/>
</dbReference>
<dbReference type="SMART" id="SM00490">
    <property type="entry name" value="HELICc"/>
    <property type="match status" value="1"/>
</dbReference>
<dbReference type="InterPro" id="IPR032284">
    <property type="entry name" value="RecQ_Zn-bd"/>
</dbReference>
<dbReference type="SUPFAM" id="SSF52540">
    <property type="entry name" value="P-loop containing nucleoside triphosphate hydrolases"/>
    <property type="match status" value="1"/>
</dbReference>
<dbReference type="GO" id="GO:0016887">
    <property type="term" value="F:ATP hydrolysis activity"/>
    <property type="evidence" value="ECO:0007669"/>
    <property type="project" value="RHEA"/>
</dbReference>
<dbReference type="GO" id="GO:0005694">
    <property type="term" value="C:chromosome"/>
    <property type="evidence" value="ECO:0007669"/>
    <property type="project" value="TreeGrafter"/>
</dbReference>
<evidence type="ECO:0000313" key="15">
    <source>
        <dbReference type="EMBL" id="PWN98291.1"/>
    </source>
</evidence>
<dbReference type="Pfam" id="PF00271">
    <property type="entry name" value="Helicase_C"/>
    <property type="match status" value="1"/>
</dbReference>
<evidence type="ECO:0000259" key="14">
    <source>
        <dbReference type="PROSITE" id="PS51194"/>
    </source>
</evidence>
<dbReference type="FunFam" id="3.40.50.300:FF:000296">
    <property type="entry name" value="ATP-dependent DNA helicase RecQ"/>
    <property type="match status" value="1"/>
</dbReference>
<comment type="catalytic activity">
    <reaction evidence="11">
        <text>ATP + H2O = ADP + phosphate + H(+)</text>
        <dbReference type="Rhea" id="RHEA:13065"/>
        <dbReference type="ChEBI" id="CHEBI:15377"/>
        <dbReference type="ChEBI" id="CHEBI:15378"/>
        <dbReference type="ChEBI" id="CHEBI:30616"/>
        <dbReference type="ChEBI" id="CHEBI:43474"/>
        <dbReference type="ChEBI" id="CHEBI:456216"/>
    </reaction>
</comment>
<dbReference type="GO" id="GO:0009378">
    <property type="term" value="F:four-way junction helicase activity"/>
    <property type="evidence" value="ECO:0007669"/>
    <property type="project" value="TreeGrafter"/>
</dbReference>
<protein>
    <recommendedName>
        <fullName evidence="11">ATP-dependent DNA helicase</fullName>
        <ecNumber evidence="11">5.6.2.4</ecNumber>
    </recommendedName>
</protein>
<keyword evidence="8" id="KW-0413">Isomerase</keyword>
<dbReference type="EMBL" id="KZ819292">
    <property type="protein sequence ID" value="PWN98291.1"/>
    <property type="molecule type" value="Genomic_DNA"/>
</dbReference>
<dbReference type="RefSeq" id="XP_025598570.1">
    <property type="nucleotide sequence ID" value="XM_025740210.1"/>
</dbReference>
<dbReference type="InterPro" id="IPR036390">
    <property type="entry name" value="WH_DNA-bd_sf"/>
</dbReference>
<dbReference type="InterPro" id="IPR011545">
    <property type="entry name" value="DEAD/DEAH_box_helicase_dom"/>
</dbReference>
<evidence type="ECO:0000256" key="5">
    <source>
        <dbReference type="ARBA" id="ARBA00022806"/>
    </source>
</evidence>
<dbReference type="PANTHER" id="PTHR13710:SF153">
    <property type="entry name" value="RECQ-LIKE DNA HELICASE BLM"/>
    <property type="match status" value="1"/>
</dbReference>
<evidence type="ECO:0000256" key="9">
    <source>
        <dbReference type="ARBA" id="ARBA00023242"/>
    </source>
</evidence>
<comment type="similarity">
    <text evidence="2 11">Belongs to the helicase family. RecQ subfamily.</text>
</comment>
<evidence type="ECO:0000256" key="1">
    <source>
        <dbReference type="ARBA" id="ARBA00004123"/>
    </source>
</evidence>
<name>A0A316Z9M7_9BASI</name>
<evidence type="ECO:0000256" key="4">
    <source>
        <dbReference type="ARBA" id="ARBA00022801"/>
    </source>
</evidence>
<evidence type="ECO:0000256" key="3">
    <source>
        <dbReference type="ARBA" id="ARBA00022741"/>
    </source>
</evidence>
<keyword evidence="16" id="KW-1185">Reference proteome</keyword>
<dbReference type="SUPFAM" id="SSF46785">
    <property type="entry name" value="Winged helix' DNA-binding domain"/>
    <property type="match status" value="1"/>
</dbReference>
<dbReference type="Pfam" id="PF16124">
    <property type="entry name" value="RecQ_Zn_bind"/>
    <property type="match status" value="1"/>
</dbReference>
<dbReference type="GeneID" id="37267756"/>
<evidence type="ECO:0000256" key="8">
    <source>
        <dbReference type="ARBA" id="ARBA00023235"/>
    </source>
</evidence>
<evidence type="ECO:0000256" key="7">
    <source>
        <dbReference type="ARBA" id="ARBA00023125"/>
    </source>
</evidence>
<evidence type="ECO:0000256" key="10">
    <source>
        <dbReference type="ARBA" id="ARBA00034617"/>
    </source>
</evidence>
<dbReference type="CDD" id="cd17920">
    <property type="entry name" value="DEXHc_RecQ"/>
    <property type="match status" value="1"/>
</dbReference>
<evidence type="ECO:0000259" key="13">
    <source>
        <dbReference type="PROSITE" id="PS51192"/>
    </source>
</evidence>
<reference evidence="15 16" key="1">
    <citation type="journal article" date="2018" name="Mol. Biol. Evol.">
        <title>Broad Genomic Sampling Reveals a Smut Pathogenic Ancestry of the Fungal Clade Ustilaginomycotina.</title>
        <authorList>
            <person name="Kijpornyongpan T."/>
            <person name="Mondo S.J."/>
            <person name="Barry K."/>
            <person name="Sandor L."/>
            <person name="Lee J."/>
            <person name="Lipzen A."/>
            <person name="Pangilinan J."/>
            <person name="LaButti K."/>
            <person name="Hainaut M."/>
            <person name="Henrissat B."/>
            <person name="Grigoriev I.V."/>
            <person name="Spatafora J.W."/>
            <person name="Aime M.C."/>
        </authorList>
    </citation>
    <scope>NUCLEOTIDE SEQUENCE [LARGE SCALE GENOMIC DNA]</scope>
    <source>
        <strain evidence="15 16">MCA 4186</strain>
    </source>
</reference>
<dbReference type="Gene3D" id="1.10.10.10">
    <property type="entry name" value="Winged helix-like DNA-binding domain superfamily/Winged helix DNA-binding domain"/>
    <property type="match status" value="1"/>
</dbReference>
<gene>
    <name evidence="15" type="ORF">FA09DRAFT_297533</name>
</gene>
<dbReference type="PROSITE" id="PS51192">
    <property type="entry name" value="HELICASE_ATP_BIND_1"/>
    <property type="match status" value="1"/>
</dbReference>
<dbReference type="STRING" id="58919.A0A316Z9M7"/>
<keyword evidence="5 11" id="KW-0347">Helicase</keyword>
<dbReference type="GO" id="GO:0005524">
    <property type="term" value="F:ATP binding"/>
    <property type="evidence" value="ECO:0007669"/>
    <property type="project" value="UniProtKB-KW"/>
</dbReference>
<dbReference type="InterPro" id="IPR004589">
    <property type="entry name" value="DNA_helicase_ATP-dep_RecQ"/>
</dbReference>
<dbReference type="GO" id="GO:0006260">
    <property type="term" value="P:DNA replication"/>
    <property type="evidence" value="ECO:0007669"/>
    <property type="project" value="InterPro"/>
</dbReference>
<comment type="subcellular location">
    <subcellularLocation>
        <location evidence="1 11">Nucleus</location>
    </subcellularLocation>
</comment>
<dbReference type="GO" id="GO:0005737">
    <property type="term" value="C:cytoplasm"/>
    <property type="evidence" value="ECO:0007669"/>
    <property type="project" value="TreeGrafter"/>
</dbReference>
<dbReference type="SMART" id="SM00487">
    <property type="entry name" value="DEXDc"/>
    <property type="match status" value="1"/>
</dbReference>
<keyword evidence="6 11" id="KW-0067">ATP-binding</keyword>
<keyword evidence="4 11" id="KW-0378">Hydrolase</keyword>
<dbReference type="GO" id="GO:0000724">
    <property type="term" value="P:double-strand break repair via homologous recombination"/>
    <property type="evidence" value="ECO:0007669"/>
    <property type="project" value="TreeGrafter"/>
</dbReference>
<dbReference type="Gene3D" id="3.40.50.300">
    <property type="entry name" value="P-loop containing nucleotide triphosphate hydrolases"/>
    <property type="match status" value="2"/>
</dbReference>
<dbReference type="CDD" id="cd18794">
    <property type="entry name" value="SF2_C_RecQ"/>
    <property type="match status" value="1"/>
</dbReference>
<dbReference type="PROSITE" id="PS51194">
    <property type="entry name" value="HELICASE_CTER"/>
    <property type="match status" value="1"/>
</dbReference>
<dbReference type="InterPro" id="IPR018982">
    <property type="entry name" value="RQC_domain"/>
</dbReference>
<dbReference type="InterPro" id="IPR027417">
    <property type="entry name" value="P-loop_NTPase"/>
</dbReference>
<evidence type="ECO:0000313" key="16">
    <source>
        <dbReference type="Proteomes" id="UP000245946"/>
    </source>
</evidence>
<sequence>MNYPWSRDVAFALRKKFKLREFRSNQLEAINATLGGGDVFCLMPTGGGKSLCYQLPALVDSGKTSGVTIVISPLISLIQDQVKHLIDLSIPACALTGDQTQSQREFVLGELFKRDEQLVTRLIYVTPELIAKSRQAHDVFTDLYRRKKLARFVVDEAHCVSQWGHDFRPDYQGLGSLRRDFPKVPFMAMTATATERVKEDIVANLGIKGCKTLEQSFNRPNLHYHVRDKKAGLLADISSFINSSHRGECGIVYCMSRKACEDVADQLTKKHGVEAQPYHAGMNKNDRIRIQERWQAGHFKVICATIAFGMGIDKADVRFVVHHTLPKSLEGLYQETGRAGRDGKSSTCVLYFAFKDTSWYKKMIDEGPGSYQQKEQQHANLRQVVAYCMNKIDCRRSQVLQYFGEVFPAENCHHTCDNCTENGPGRGAAGGSTLVPTDVTLLAKAAVELVQDIVKGRNSGTLLHCADVFRGTTKKAIADRGHDRLRHYAAGSKLKGGDCQRLFQRLVLDGYLSEKAVMNGSGFATNYMEVSARSRSWSLAIACSSVATAGPQRQCTAARHRQGRAARRDQGCALSRRSVGASGATQGQGAAAHGRAGVPVRARRV</sequence>
<evidence type="ECO:0000256" key="2">
    <source>
        <dbReference type="ARBA" id="ARBA00005446"/>
    </source>
</evidence>
<accession>A0A316Z9M7</accession>
<dbReference type="InterPro" id="IPR036388">
    <property type="entry name" value="WH-like_DNA-bd_sf"/>
</dbReference>